<feature type="region of interest" description="Disordered" evidence="3">
    <location>
        <begin position="416"/>
        <end position="436"/>
    </location>
</feature>
<dbReference type="SMART" id="SM00715">
    <property type="entry name" value="LA"/>
    <property type="match status" value="1"/>
</dbReference>
<feature type="region of interest" description="Disordered" evidence="3">
    <location>
        <begin position="55"/>
        <end position="206"/>
    </location>
</feature>
<dbReference type="FunFam" id="1.10.10.10:FF:000131">
    <property type="entry name" value="la-related protein 1B isoform X2"/>
    <property type="match status" value="1"/>
</dbReference>
<keyword evidence="6" id="KW-1185">Reference proteome</keyword>
<dbReference type="InterPro" id="IPR006630">
    <property type="entry name" value="La_HTH"/>
</dbReference>
<keyword evidence="1 2" id="KW-0694">RNA-binding</keyword>
<dbReference type="EMBL" id="MVGT01003506">
    <property type="protein sequence ID" value="OVA03807.1"/>
    <property type="molecule type" value="Genomic_DNA"/>
</dbReference>
<evidence type="ECO:0000256" key="1">
    <source>
        <dbReference type="ARBA" id="ARBA00022884"/>
    </source>
</evidence>
<dbReference type="GO" id="GO:0005737">
    <property type="term" value="C:cytoplasm"/>
    <property type="evidence" value="ECO:0007669"/>
    <property type="project" value="UniProtKB-ARBA"/>
</dbReference>
<feature type="region of interest" description="Disordered" evidence="3">
    <location>
        <begin position="1"/>
        <end position="37"/>
    </location>
</feature>
<evidence type="ECO:0000256" key="3">
    <source>
        <dbReference type="SAM" id="MobiDB-lite"/>
    </source>
</evidence>
<dbReference type="InterPro" id="IPR036388">
    <property type="entry name" value="WH-like_DNA-bd_sf"/>
</dbReference>
<dbReference type="InParanoid" id="A0A200Q024"/>
<dbReference type="PANTHER" id="PTHR22792">
    <property type="entry name" value="LUPUS LA PROTEIN-RELATED"/>
    <property type="match status" value="1"/>
</dbReference>
<reference evidence="5 6" key="1">
    <citation type="journal article" date="2017" name="Mol. Plant">
        <title>The Genome of Medicinal Plant Macleaya cordata Provides New Insights into Benzylisoquinoline Alkaloids Metabolism.</title>
        <authorList>
            <person name="Liu X."/>
            <person name="Liu Y."/>
            <person name="Huang P."/>
            <person name="Ma Y."/>
            <person name="Qing Z."/>
            <person name="Tang Q."/>
            <person name="Cao H."/>
            <person name="Cheng P."/>
            <person name="Zheng Y."/>
            <person name="Yuan Z."/>
            <person name="Zhou Y."/>
            <person name="Liu J."/>
            <person name="Tang Z."/>
            <person name="Zhuo Y."/>
            <person name="Zhang Y."/>
            <person name="Yu L."/>
            <person name="Huang J."/>
            <person name="Yang P."/>
            <person name="Peng Q."/>
            <person name="Zhang J."/>
            <person name="Jiang W."/>
            <person name="Zhang Z."/>
            <person name="Lin K."/>
            <person name="Ro D.K."/>
            <person name="Chen X."/>
            <person name="Xiong X."/>
            <person name="Shang Y."/>
            <person name="Huang S."/>
            <person name="Zeng J."/>
        </authorList>
    </citation>
    <scope>NUCLEOTIDE SEQUENCE [LARGE SCALE GENOMIC DNA]</scope>
    <source>
        <strain evidence="6">cv. BLH2017</strain>
        <tissue evidence="5">Root</tissue>
    </source>
</reference>
<name>A0A200Q024_MACCD</name>
<dbReference type="GO" id="GO:0003723">
    <property type="term" value="F:RNA binding"/>
    <property type="evidence" value="ECO:0007669"/>
    <property type="project" value="UniProtKB-UniRule"/>
</dbReference>
<dbReference type="Pfam" id="PF05383">
    <property type="entry name" value="La"/>
    <property type="match status" value="1"/>
</dbReference>
<dbReference type="InterPro" id="IPR036390">
    <property type="entry name" value="WH_DNA-bd_sf"/>
</dbReference>
<dbReference type="Gene3D" id="1.10.10.10">
    <property type="entry name" value="Winged helix-like DNA-binding domain superfamily/Winged helix DNA-binding domain"/>
    <property type="match status" value="1"/>
</dbReference>
<dbReference type="OMA" id="NMANFST"/>
<feature type="domain" description="HTH La-type RNA-binding" evidence="4">
    <location>
        <begin position="275"/>
        <end position="364"/>
    </location>
</feature>
<sequence length="436" mass="48121">MSSCLDDSAMDAQGDISDIAKGNVVRNKQPAWNKPLNDVVVEVGPVMGADSWPALSESARASPKSSSDSLKALSDGSVSSVPQGSVIASSQKEQVASNTNPSSSPNHAFSNRQKSAKRVEMPQNNSGNPGQPVIPNASPRGPHQKSNNWEGGPRGRFMTQPRAVNHNHPHQPNWNRRNNSGGRRDQDRPNFEWNSHHRSFKGRDVEMQQPRVVSRNFVGPPPLTTAPFISSPAAVRPFGNPMGPPGYYIPVPQPLEPIRGVPFVNPPLFGGMYVPHPDPQLRTRVVKQIEYYFSSENLCKDIYLRQNMDEQGWVSVSLIAGFNRVKQWTNNIPFILDALRFSTIVEIQGDKIRRKNDWKNWLLRPSNQSVPMLGTQSSGISNSDMLASRIKNVGLEEGKTANNNIASHIETQTDTVLSRSSSENLNKQLQTSDVEG</sequence>
<dbReference type="InterPro" id="IPR045180">
    <property type="entry name" value="La_dom_prot"/>
</dbReference>
<dbReference type="PANTHER" id="PTHR22792:SF132">
    <property type="entry name" value="LA-RELATED PROTEIN 1"/>
    <property type="match status" value="1"/>
</dbReference>
<organism evidence="5 6">
    <name type="scientific">Macleaya cordata</name>
    <name type="common">Five-seeded plume-poppy</name>
    <name type="synonym">Bocconia cordata</name>
    <dbReference type="NCBI Taxonomy" id="56857"/>
    <lineage>
        <taxon>Eukaryota</taxon>
        <taxon>Viridiplantae</taxon>
        <taxon>Streptophyta</taxon>
        <taxon>Embryophyta</taxon>
        <taxon>Tracheophyta</taxon>
        <taxon>Spermatophyta</taxon>
        <taxon>Magnoliopsida</taxon>
        <taxon>Ranunculales</taxon>
        <taxon>Papaveraceae</taxon>
        <taxon>Papaveroideae</taxon>
        <taxon>Macleaya</taxon>
    </lineage>
</organism>
<dbReference type="AlphaFoldDB" id="A0A200Q024"/>
<dbReference type="CDD" id="cd07323">
    <property type="entry name" value="LAM"/>
    <property type="match status" value="1"/>
</dbReference>
<feature type="compositionally biased region" description="Polar residues" evidence="3">
    <location>
        <begin position="78"/>
        <end position="113"/>
    </location>
</feature>
<dbReference type="PROSITE" id="PS50961">
    <property type="entry name" value="HTH_LA"/>
    <property type="match status" value="1"/>
</dbReference>
<protein>
    <submittedName>
        <fullName evidence="5">RNA-binding protein Lupus La</fullName>
    </submittedName>
</protein>
<gene>
    <name evidence="5" type="ORF">BVC80_1695g4</name>
</gene>
<proteinExistence type="predicted"/>
<evidence type="ECO:0000313" key="5">
    <source>
        <dbReference type="EMBL" id="OVA03807.1"/>
    </source>
</evidence>
<evidence type="ECO:0000256" key="2">
    <source>
        <dbReference type="PROSITE-ProRule" id="PRU00332"/>
    </source>
</evidence>
<dbReference type="FunCoup" id="A0A200Q024">
    <property type="interactions" value="767"/>
</dbReference>
<evidence type="ECO:0000313" key="6">
    <source>
        <dbReference type="Proteomes" id="UP000195402"/>
    </source>
</evidence>
<comment type="caution">
    <text evidence="5">The sequence shown here is derived from an EMBL/GenBank/DDBJ whole genome shotgun (WGS) entry which is preliminary data.</text>
</comment>
<feature type="compositionally biased region" description="Low complexity" evidence="3">
    <location>
        <begin position="55"/>
        <end position="77"/>
    </location>
</feature>
<dbReference type="STRING" id="56857.A0A200Q024"/>
<dbReference type="OrthoDB" id="340227at2759"/>
<dbReference type="Proteomes" id="UP000195402">
    <property type="component" value="Unassembled WGS sequence"/>
</dbReference>
<accession>A0A200Q024</accession>
<dbReference type="SUPFAM" id="SSF46785">
    <property type="entry name" value="Winged helix' DNA-binding domain"/>
    <property type="match status" value="1"/>
</dbReference>
<evidence type="ECO:0000259" key="4">
    <source>
        <dbReference type="PROSITE" id="PS50961"/>
    </source>
</evidence>